<protein>
    <submittedName>
        <fullName evidence="2">Putative secreted/membrane protein</fullName>
    </submittedName>
</protein>
<gene>
    <name evidence="2" type="ORF">AR9_g130</name>
</gene>
<keyword evidence="1" id="KW-0812">Transmembrane</keyword>
<dbReference type="EMBL" id="KU878088">
    <property type="protein sequence ID" value="AMS01214.1"/>
    <property type="molecule type" value="Genomic_DNA"/>
</dbReference>
<dbReference type="KEGG" id="vg:29058848"/>
<dbReference type="Proteomes" id="UP000202618">
    <property type="component" value="Segment"/>
</dbReference>
<proteinExistence type="predicted"/>
<keyword evidence="1" id="KW-0472">Membrane</keyword>
<reference evidence="2 3" key="1">
    <citation type="journal article" date="2016" name="Virology">
        <title>The genome of AR9, a giant transducing Bacillus phage encoding two multisubunit RNA polymerases.</title>
        <authorList>
            <person name="Lavysh D."/>
            <person name="Sokolova M."/>
            <person name="Minakhin L."/>
            <person name="Yakunina M."/>
            <person name="Artamonova T."/>
            <person name="Kozyavkin S."/>
            <person name="Makarova K.S."/>
            <person name="Koonin E.V."/>
            <person name="Severinov K."/>
        </authorList>
    </citation>
    <scope>NUCLEOTIDE SEQUENCE [LARGE SCALE GENOMIC DNA]</scope>
</reference>
<keyword evidence="1" id="KW-1133">Transmembrane helix</keyword>
<evidence type="ECO:0000256" key="1">
    <source>
        <dbReference type="SAM" id="Phobius"/>
    </source>
</evidence>
<feature type="transmembrane region" description="Helical" evidence="1">
    <location>
        <begin position="6"/>
        <end position="24"/>
    </location>
</feature>
<organism evidence="2 3">
    <name type="scientific">Bacillus phage AR9</name>
    <dbReference type="NCBI Taxonomy" id="1815509"/>
    <lineage>
        <taxon>Viruses</taxon>
        <taxon>Duplodnaviria</taxon>
        <taxon>Heunggongvirae</taxon>
        <taxon>Uroviricota</taxon>
        <taxon>Caudoviricetes</taxon>
        <taxon>Takahashivirus</taxon>
        <taxon>Bacillus phage PBS1</taxon>
    </lineage>
</organism>
<dbReference type="GeneID" id="29058848"/>
<sequence length="78" mass="9345">MDIIKVFLGVEFVIVNIAAFSLLYKYRSLMDKYNEERTKTEYLSNENIRINSYNNLLEHQNKRLKKSQVKNKEQITSK</sequence>
<name>A0A172JI31_BPPB1</name>
<evidence type="ECO:0000313" key="3">
    <source>
        <dbReference type="Proteomes" id="UP000202618"/>
    </source>
</evidence>
<evidence type="ECO:0000313" key="2">
    <source>
        <dbReference type="EMBL" id="AMS01214.1"/>
    </source>
</evidence>
<accession>A0A172JI31</accession>
<dbReference type="RefSeq" id="YP_009283034.1">
    <property type="nucleotide sequence ID" value="NC_031039.1"/>
</dbReference>